<dbReference type="GO" id="GO:0016787">
    <property type="term" value="F:hydrolase activity"/>
    <property type="evidence" value="ECO:0007669"/>
    <property type="project" value="UniProtKB-KW"/>
</dbReference>
<dbReference type="SFLD" id="SFLDG01140">
    <property type="entry name" value="C2.B:_Phosphomannomutase_and_P"/>
    <property type="match status" value="1"/>
</dbReference>
<dbReference type="InterPro" id="IPR036412">
    <property type="entry name" value="HAD-like_sf"/>
</dbReference>
<dbReference type="Proteomes" id="UP001597297">
    <property type="component" value="Unassembled WGS sequence"/>
</dbReference>
<dbReference type="EMBL" id="JBHUJC010000011">
    <property type="protein sequence ID" value="MFD2275572.1"/>
    <property type="molecule type" value="Genomic_DNA"/>
</dbReference>
<organism evidence="4 5">
    <name type="scientific">Rubritalea spongiae</name>
    <dbReference type="NCBI Taxonomy" id="430797"/>
    <lineage>
        <taxon>Bacteria</taxon>
        <taxon>Pseudomonadati</taxon>
        <taxon>Verrucomicrobiota</taxon>
        <taxon>Verrucomicrobiia</taxon>
        <taxon>Verrucomicrobiales</taxon>
        <taxon>Rubritaleaceae</taxon>
        <taxon>Rubritalea</taxon>
    </lineage>
</organism>
<dbReference type="InterPro" id="IPR023214">
    <property type="entry name" value="HAD_sf"/>
</dbReference>
<comment type="caution">
    <text evidence="4">The sequence shown here is derived from an EMBL/GenBank/DDBJ whole genome shotgun (WGS) entry which is preliminary data.</text>
</comment>
<dbReference type="NCBIfam" id="TIGR01486">
    <property type="entry name" value="HAD-SF-IIB-MPGP"/>
    <property type="match status" value="1"/>
</dbReference>
<reference evidence="5" key="1">
    <citation type="journal article" date="2019" name="Int. J. Syst. Evol. Microbiol.">
        <title>The Global Catalogue of Microorganisms (GCM) 10K type strain sequencing project: providing services to taxonomists for standard genome sequencing and annotation.</title>
        <authorList>
            <consortium name="The Broad Institute Genomics Platform"/>
            <consortium name="The Broad Institute Genome Sequencing Center for Infectious Disease"/>
            <person name="Wu L."/>
            <person name="Ma J."/>
        </authorList>
    </citation>
    <scope>NUCLEOTIDE SEQUENCE [LARGE SCALE GENOMIC DNA]</scope>
    <source>
        <strain evidence="5">JCM 16545</strain>
    </source>
</reference>
<dbReference type="Gene3D" id="3.30.980.20">
    <property type="entry name" value="Putative mannosyl-3-phosphoglycerate phosphatase, domain 2"/>
    <property type="match status" value="1"/>
</dbReference>
<keyword evidence="2 4" id="KW-0378">Hydrolase</keyword>
<dbReference type="Gene3D" id="3.40.50.1000">
    <property type="entry name" value="HAD superfamily/HAD-like"/>
    <property type="match status" value="1"/>
</dbReference>
<dbReference type="NCBIfam" id="TIGR01484">
    <property type="entry name" value="HAD-SF-IIB"/>
    <property type="match status" value="1"/>
</dbReference>
<dbReference type="PANTHER" id="PTHR10000:SF8">
    <property type="entry name" value="HAD SUPERFAMILY HYDROLASE-LIKE, TYPE 3"/>
    <property type="match status" value="1"/>
</dbReference>
<gene>
    <name evidence="4" type="ORF">ACFSQZ_03730</name>
</gene>
<dbReference type="SFLD" id="SFLDG01142">
    <property type="entry name" value="C2.B.2:_Mannosyl-3-phosphoglyc"/>
    <property type="match status" value="1"/>
</dbReference>
<dbReference type="RefSeq" id="WP_377094710.1">
    <property type="nucleotide sequence ID" value="NZ_JBHSJM010000001.1"/>
</dbReference>
<dbReference type="InterPro" id="IPR006379">
    <property type="entry name" value="HAD-SF_hydro_IIB"/>
</dbReference>
<proteinExistence type="predicted"/>
<evidence type="ECO:0000313" key="5">
    <source>
        <dbReference type="Proteomes" id="UP001597297"/>
    </source>
</evidence>
<protein>
    <submittedName>
        <fullName evidence="4">HAD-IIB family hydrolase</fullName>
    </submittedName>
</protein>
<evidence type="ECO:0000256" key="1">
    <source>
        <dbReference type="ARBA" id="ARBA00022723"/>
    </source>
</evidence>
<evidence type="ECO:0000256" key="2">
    <source>
        <dbReference type="ARBA" id="ARBA00022801"/>
    </source>
</evidence>
<dbReference type="Pfam" id="PF08282">
    <property type="entry name" value="Hydrolase_3"/>
    <property type="match status" value="1"/>
</dbReference>
<sequence>MTQKTTRKLLVVTDLDSSLLDEDYGYDGAKEAIRELKEHGFPLVPNSSKTYAELRFLAHELEQCYAVVAENGGMVAVHKESVIAPEGEADAFGYIPQSSGMSRQEILRYAHGLRASEGYQFEGFSDWSVEQVVEHTGLSTESARQAMERDTTEPILWRDTDQEWEVFMAKMQQHGVKALRGGRFIHLMGPVDKAQGMQKVTELYQQAEPTTEWVVVAVGDSANDKAMLEAADIAVVIPHADGPRVDPNNSHRIDAVQTGSKGWGEAISNIIKNF</sequence>
<keyword evidence="3" id="KW-0460">Magnesium</keyword>
<dbReference type="PANTHER" id="PTHR10000">
    <property type="entry name" value="PHOSPHOSERINE PHOSPHATASE"/>
    <property type="match status" value="1"/>
</dbReference>
<name>A0ABW5DZV0_9BACT</name>
<dbReference type="SUPFAM" id="SSF56784">
    <property type="entry name" value="HAD-like"/>
    <property type="match status" value="1"/>
</dbReference>
<evidence type="ECO:0000256" key="3">
    <source>
        <dbReference type="ARBA" id="ARBA00022842"/>
    </source>
</evidence>
<accession>A0ABW5DZV0</accession>
<keyword evidence="1" id="KW-0479">Metal-binding</keyword>
<dbReference type="SFLD" id="SFLDS00003">
    <property type="entry name" value="Haloacid_Dehalogenase"/>
    <property type="match status" value="1"/>
</dbReference>
<keyword evidence="5" id="KW-1185">Reference proteome</keyword>
<dbReference type="InterPro" id="IPR006381">
    <property type="entry name" value="HAD-SF-IIB-MPGP"/>
</dbReference>
<evidence type="ECO:0000313" key="4">
    <source>
        <dbReference type="EMBL" id="MFD2275572.1"/>
    </source>
</evidence>